<organism evidence="7 8">
    <name type="scientific">Nitrogeniibacter mangrovi</name>
    <dbReference type="NCBI Taxonomy" id="2016596"/>
    <lineage>
        <taxon>Bacteria</taxon>
        <taxon>Pseudomonadati</taxon>
        <taxon>Pseudomonadota</taxon>
        <taxon>Betaproteobacteria</taxon>
        <taxon>Rhodocyclales</taxon>
        <taxon>Zoogloeaceae</taxon>
        <taxon>Nitrogeniibacter</taxon>
    </lineage>
</organism>
<comment type="subcellular location">
    <subcellularLocation>
        <location evidence="1">Cell outer membrane</location>
    </subcellularLocation>
</comment>
<feature type="chain" id="PRO_5025337531" evidence="5">
    <location>
        <begin position="18"/>
        <end position="250"/>
    </location>
</feature>
<evidence type="ECO:0000256" key="4">
    <source>
        <dbReference type="PROSITE-ProRule" id="PRU00473"/>
    </source>
</evidence>
<keyword evidence="5" id="KW-0732">Signal</keyword>
<dbReference type="Proteomes" id="UP000501991">
    <property type="component" value="Chromosome"/>
</dbReference>
<keyword evidence="2 4" id="KW-0472">Membrane</keyword>
<evidence type="ECO:0000256" key="5">
    <source>
        <dbReference type="SAM" id="SignalP"/>
    </source>
</evidence>
<evidence type="ECO:0000313" key="8">
    <source>
        <dbReference type="Proteomes" id="UP000501991"/>
    </source>
</evidence>
<sequence length="250" mass="26224">MIGPLACALLGPLPAAAAPTDAPVRVSGVVPDEATRAQILTRLRDIYGAGRVIDAIEVGGVVPPPNWKTHVGNMLTRDIADIHGGKIHVDGTRVELSGKVSNEALRQQIASRVATALNPTYVVDNGLVVEARAQDVIDATLADRTIEFKSGSATLTDAGIAILDEMAAAIGRFDGAEIQVVGHTDNSGSRMANIALSLARANAVRDYLVTKGIEGGRITALGAGPDKPITTNDTAEGRARNRRIEFRILK</sequence>
<dbReference type="InterPro" id="IPR050330">
    <property type="entry name" value="Bact_OuterMem_StrucFunc"/>
</dbReference>
<dbReference type="PANTHER" id="PTHR30329">
    <property type="entry name" value="STATOR ELEMENT OF FLAGELLAR MOTOR COMPLEX"/>
    <property type="match status" value="1"/>
</dbReference>
<accession>A0A6C1B9W7</accession>
<name>A0A6C1B9W7_9RHOO</name>
<evidence type="ECO:0000256" key="2">
    <source>
        <dbReference type="ARBA" id="ARBA00023136"/>
    </source>
</evidence>
<dbReference type="GO" id="GO:0009279">
    <property type="term" value="C:cell outer membrane"/>
    <property type="evidence" value="ECO:0007669"/>
    <property type="project" value="UniProtKB-SubCell"/>
</dbReference>
<reference evidence="7 8" key="1">
    <citation type="submission" date="2020-02" db="EMBL/GenBank/DDBJ databases">
        <title>Nitrogenibacter mangrovi gen. nov., sp. nov. isolated from mangrove sediment, a denitrifying betaproteobacterium.</title>
        <authorList>
            <person name="Liao H."/>
            <person name="Tian Y."/>
        </authorList>
    </citation>
    <scope>NUCLEOTIDE SEQUENCE [LARGE SCALE GENOMIC DNA]</scope>
    <source>
        <strain evidence="7 8">M9-3-2</strain>
    </source>
</reference>
<gene>
    <name evidence="7" type="ORF">G3580_10975</name>
</gene>
<dbReference type="PANTHER" id="PTHR30329:SF21">
    <property type="entry name" value="LIPOPROTEIN YIAD-RELATED"/>
    <property type="match status" value="1"/>
</dbReference>
<dbReference type="PRINTS" id="PR01021">
    <property type="entry name" value="OMPADOMAIN"/>
</dbReference>
<keyword evidence="8" id="KW-1185">Reference proteome</keyword>
<dbReference type="AlphaFoldDB" id="A0A6C1B9W7"/>
<dbReference type="Gene3D" id="3.30.1330.60">
    <property type="entry name" value="OmpA-like domain"/>
    <property type="match status" value="1"/>
</dbReference>
<feature type="signal peptide" evidence="5">
    <location>
        <begin position="1"/>
        <end position="17"/>
    </location>
</feature>
<dbReference type="Pfam" id="PF00691">
    <property type="entry name" value="OmpA"/>
    <property type="match status" value="1"/>
</dbReference>
<dbReference type="InterPro" id="IPR006665">
    <property type="entry name" value="OmpA-like"/>
</dbReference>
<dbReference type="Gene3D" id="3.40.1520.20">
    <property type="match status" value="1"/>
</dbReference>
<protein>
    <submittedName>
        <fullName evidence="7">OmpA family protein</fullName>
    </submittedName>
</protein>
<feature type="domain" description="OmpA-like" evidence="6">
    <location>
        <begin position="135"/>
        <end position="250"/>
    </location>
</feature>
<evidence type="ECO:0000256" key="1">
    <source>
        <dbReference type="ARBA" id="ARBA00004442"/>
    </source>
</evidence>
<dbReference type="KEGG" id="azq:G3580_10975"/>
<dbReference type="EMBL" id="CP048836">
    <property type="protein sequence ID" value="QID19809.1"/>
    <property type="molecule type" value="Genomic_DNA"/>
</dbReference>
<dbReference type="InterPro" id="IPR036737">
    <property type="entry name" value="OmpA-like_sf"/>
</dbReference>
<dbReference type="PROSITE" id="PS51123">
    <property type="entry name" value="OMPA_2"/>
    <property type="match status" value="1"/>
</dbReference>
<evidence type="ECO:0000313" key="7">
    <source>
        <dbReference type="EMBL" id="QID19809.1"/>
    </source>
</evidence>
<evidence type="ECO:0000256" key="3">
    <source>
        <dbReference type="ARBA" id="ARBA00023237"/>
    </source>
</evidence>
<keyword evidence="3" id="KW-0998">Cell outer membrane</keyword>
<dbReference type="SUPFAM" id="SSF103088">
    <property type="entry name" value="OmpA-like"/>
    <property type="match status" value="1"/>
</dbReference>
<dbReference type="CDD" id="cd07185">
    <property type="entry name" value="OmpA_C-like"/>
    <property type="match status" value="1"/>
</dbReference>
<evidence type="ECO:0000259" key="6">
    <source>
        <dbReference type="PROSITE" id="PS51123"/>
    </source>
</evidence>
<proteinExistence type="predicted"/>
<dbReference type="InterPro" id="IPR006664">
    <property type="entry name" value="OMP_bac"/>
</dbReference>